<name>A0ABN3DWN3_9ACTN</name>
<keyword evidence="2" id="KW-1185">Reference proteome</keyword>
<proteinExistence type="predicted"/>
<gene>
    <name evidence="1" type="ORF">GCM10010430_25550</name>
</gene>
<comment type="caution">
    <text evidence="1">The sequence shown here is derived from an EMBL/GenBank/DDBJ whole genome shotgun (WGS) entry which is preliminary data.</text>
</comment>
<evidence type="ECO:0000313" key="2">
    <source>
        <dbReference type="Proteomes" id="UP001500305"/>
    </source>
</evidence>
<protein>
    <submittedName>
        <fullName evidence="1">Uncharacterized protein</fullName>
    </submittedName>
</protein>
<reference evidence="1 2" key="1">
    <citation type="journal article" date="2019" name="Int. J. Syst. Evol. Microbiol.">
        <title>The Global Catalogue of Microorganisms (GCM) 10K type strain sequencing project: providing services to taxonomists for standard genome sequencing and annotation.</title>
        <authorList>
            <consortium name="The Broad Institute Genomics Platform"/>
            <consortium name="The Broad Institute Genome Sequencing Center for Infectious Disease"/>
            <person name="Wu L."/>
            <person name="Ma J."/>
        </authorList>
    </citation>
    <scope>NUCLEOTIDE SEQUENCE [LARGE SCALE GENOMIC DNA]</scope>
    <source>
        <strain evidence="1 2">JCM 7356</strain>
    </source>
</reference>
<organism evidence="1 2">
    <name type="scientific">Kitasatospora cystarginea</name>
    <dbReference type="NCBI Taxonomy" id="58350"/>
    <lineage>
        <taxon>Bacteria</taxon>
        <taxon>Bacillati</taxon>
        <taxon>Actinomycetota</taxon>
        <taxon>Actinomycetes</taxon>
        <taxon>Kitasatosporales</taxon>
        <taxon>Streptomycetaceae</taxon>
        <taxon>Kitasatospora</taxon>
    </lineage>
</organism>
<sequence length="130" mass="12970">MPTAAGAPDGDGLASATFGEPVVAWPAVEVSAAEVASTTFEAPVESRPVTWLEAVWAIGADAASAAVAAASVDRSAGVVGLQPQSVNNAVAASAGSAKVRMDKLVITFVTRVGKAELACTGMLLTSSQQR</sequence>
<evidence type="ECO:0000313" key="1">
    <source>
        <dbReference type="EMBL" id="GAA2242841.1"/>
    </source>
</evidence>
<dbReference type="EMBL" id="BAAATR010000009">
    <property type="protein sequence ID" value="GAA2242841.1"/>
    <property type="molecule type" value="Genomic_DNA"/>
</dbReference>
<dbReference type="Proteomes" id="UP001500305">
    <property type="component" value="Unassembled WGS sequence"/>
</dbReference>
<accession>A0ABN3DWN3</accession>